<feature type="domain" description="Response regulatory" evidence="4">
    <location>
        <begin position="25"/>
        <end position="141"/>
    </location>
</feature>
<dbReference type="EMBL" id="JPMI01000003">
    <property type="protein sequence ID" value="KFA94803.1"/>
    <property type="molecule type" value="Genomic_DNA"/>
</dbReference>
<evidence type="ECO:0000313" key="5">
    <source>
        <dbReference type="EMBL" id="KFA94803.1"/>
    </source>
</evidence>
<dbReference type="AlphaFoldDB" id="A0A084T268"/>
<dbReference type="RefSeq" id="WP_043388343.1">
    <property type="nucleotide sequence ID" value="NZ_JPMI01000003.1"/>
</dbReference>
<dbReference type="InterPro" id="IPR011006">
    <property type="entry name" value="CheY-like_superfamily"/>
</dbReference>
<dbReference type="InterPro" id="IPR050595">
    <property type="entry name" value="Bact_response_regulator"/>
</dbReference>
<protein>
    <submittedName>
        <fullName evidence="5">Chemotaxis protein CheY</fullName>
    </submittedName>
</protein>
<evidence type="ECO:0000256" key="1">
    <source>
        <dbReference type="ARBA" id="ARBA00022553"/>
    </source>
</evidence>
<feature type="modified residue" description="4-aspartylphosphate" evidence="2">
    <location>
        <position position="74"/>
    </location>
</feature>
<dbReference type="InterPro" id="IPR001789">
    <property type="entry name" value="Sig_transdc_resp-reg_receiver"/>
</dbReference>
<dbReference type="Pfam" id="PF00072">
    <property type="entry name" value="Response_reg"/>
    <property type="match status" value="1"/>
</dbReference>
<dbReference type="PROSITE" id="PS50110">
    <property type="entry name" value="RESPONSE_REGULATORY"/>
    <property type="match status" value="1"/>
</dbReference>
<dbReference type="Proteomes" id="UP000028547">
    <property type="component" value="Unassembled WGS sequence"/>
</dbReference>
<evidence type="ECO:0000256" key="2">
    <source>
        <dbReference type="PROSITE-ProRule" id="PRU00169"/>
    </source>
</evidence>
<feature type="region of interest" description="Disordered" evidence="3">
    <location>
        <begin position="1"/>
        <end position="23"/>
    </location>
</feature>
<dbReference type="SUPFAM" id="SSF52172">
    <property type="entry name" value="CheY-like"/>
    <property type="match status" value="1"/>
</dbReference>
<evidence type="ECO:0000313" key="6">
    <source>
        <dbReference type="Proteomes" id="UP000028547"/>
    </source>
</evidence>
<keyword evidence="1 2" id="KW-0597">Phosphoprotein</keyword>
<dbReference type="GO" id="GO:0000160">
    <property type="term" value="P:phosphorelay signal transduction system"/>
    <property type="evidence" value="ECO:0007669"/>
    <property type="project" value="InterPro"/>
</dbReference>
<dbReference type="Gene3D" id="3.40.50.2300">
    <property type="match status" value="1"/>
</dbReference>
<gene>
    <name evidence="5" type="ORF">Q664_00070</name>
</gene>
<comment type="caution">
    <text evidence="5">The sequence shown here is derived from an EMBL/GenBank/DDBJ whole genome shotgun (WGS) entry which is preliminary data.</text>
</comment>
<name>A0A084T268_9BACT</name>
<accession>A0A084T268</accession>
<organism evidence="5 6">
    <name type="scientific">Archangium violaceum Cb vi76</name>
    <dbReference type="NCBI Taxonomy" id="1406225"/>
    <lineage>
        <taxon>Bacteria</taxon>
        <taxon>Pseudomonadati</taxon>
        <taxon>Myxococcota</taxon>
        <taxon>Myxococcia</taxon>
        <taxon>Myxococcales</taxon>
        <taxon>Cystobacterineae</taxon>
        <taxon>Archangiaceae</taxon>
        <taxon>Archangium</taxon>
    </lineage>
</organism>
<evidence type="ECO:0000259" key="4">
    <source>
        <dbReference type="PROSITE" id="PS50110"/>
    </source>
</evidence>
<dbReference type="SMART" id="SM00448">
    <property type="entry name" value="REC"/>
    <property type="match status" value="1"/>
</dbReference>
<proteinExistence type="predicted"/>
<reference evidence="5 6" key="1">
    <citation type="submission" date="2014-07" db="EMBL/GenBank/DDBJ databases">
        <title>Draft Genome Sequence of Gephyronic Acid Producer, Cystobacter violaceus Strain Cb vi76.</title>
        <authorList>
            <person name="Stevens D.C."/>
            <person name="Young J."/>
            <person name="Carmichael R."/>
            <person name="Tan J."/>
            <person name="Taylor R.E."/>
        </authorList>
    </citation>
    <scope>NUCLEOTIDE SEQUENCE [LARGE SCALE GENOMIC DNA]</scope>
    <source>
        <strain evidence="5 6">Cb vi76</strain>
    </source>
</reference>
<sequence length="151" mass="16776">MDSARKLPPTEAPEAPSEHQPGDCKVLVVDDYDDAREMYAEYLEFLGYQVQTARDGQEALQLAQQNHPDVILMDLSLPVVSGWEATRQLKQDARTRHIPVMALTGHVLATHSEKAKEVGCDEFVSKPALPDTVADKIRALLQKTGSKPRSR</sequence>
<dbReference type="PANTHER" id="PTHR44591">
    <property type="entry name" value="STRESS RESPONSE REGULATOR PROTEIN 1"/>
    <property type="match status" value="1"/>
</dbReference>
<dbReference type="PANTHER" id="PTHR44591:SF23">
    <property type="entry name" value="CHEY SUBFAMILY"/>
    <property type="match status" value="1"/>
</dbReference>
<evidence type="ECO:0000256" key="3">
    <source>
        <dbReference type="SAM" id="MobiDB-lite"/>
    </source>
</evidence>